<feature type="non-terminal residue" evidence="1">
    <location>
        <position position="112"/>
    </location>
</feature>
<organism evidence="1 2">
    <name type="scientific">Chaenocephalus aceratus</name>
    <name type="common">Blackfin icefish</name>
    <name type="synonym">Chaenichthys aceratus</name>
    <dbReference type="NCBI Taxonomy" id="36190"/>
    <lineage>
        <taxon>Eukaryota</taxon>
        <taxon>Metazoa</taxon>
        <taxon>Chordata</taxon>
        <taxon>Craniata</taxon>
        <taxon>Vertebrata</taxon>
        <taxon>Euteleostomi</taxon>
        <taxon>Actinopterygii</taxon>
        <taxon>Neopterygii</taxon>
        <taxon>Teleostei</taxon>
        <taxon>Neoteleostei</taxon>
        <taxon>Acanthomorphata</taxon>
        <taxon>Eupercaria</taxon>
        <taxon>Perciformes</taxon>
        <taxon>Notothenioidei</taxon>
        <taxon>Channichthyidae</taxon>
        <taxon>Chaenocephalus</taxon>
    </lineage>
</organism>
<comment type="caution">
    <text evidence="1">The sequence shown here is derived from an EMBL/GenBank/DDBJ whole genome shotgun (WGS) entry which is preliminary data.</text>
</comment>
<dbReference type="EMBL" id="CM043793">
    <property type="protein sequence ID" value="KAI4820947.1"/>
    <property type="molecule type" value="Genomic_DNA"/>
</dbReference>
<accession>A0ACB9X3F0</accession>
<protein>
    <submittedName>
        <fullName evidence="1">Uncharacterized protein</fullName>
    </submittedName>
</protein>
<keyword evidence="2" id="KW-1185">Reference proteome</keyword>
<name>A0ACB9X3F0_CHAAC</name>
<gene>
    <name evidence="1" type="ORF">KUCAC02_028904</name>
</gene>
<dbReference type="Proteomes" id="UP001057452">
    <property type="component" value="Chromosome 9"/>
</dbReference>
<proteinExistence type="predicted"/>
<reference evidence="1" key="1">
    <citation type="submission" date="2022-05" db="EMBL/GenBank/DDBJ databases">
        <title>Chromosome-level genome of Chaenocephalus aceratus.</title>
        <authorList>
            <person name="Park H."/>
        </authorList>
    </citation>
    <scope>NUCLEOTIDE SEQUENCE</scope>
    <source>
        <strain evidence="1">KU_202001</strain>
    </source>
</reference>
<evidence type="ECO:0000313" key="1">
    <source>
        <dbReference type="EMBL" id="KAI4820947.1"/>
    </source>
</evidence>
<feature type="non-terminal residue" evidence="1">
    <location>
        <position position="1"/>
    </location>
</feature>
<evidence type="ECO:0000313" key="2">
    <source>
        <dbReference type="Proteomes" id="UP001057452"/>
    </source>
</evidence>
<sequence length="112" mass="12298">KNPPTTPDGRSASGCQCIPAKPDLLLLRSSHPHQDSRVTLKPAGEQMRRDKSVFLKPVGRREDSPSTKASFMASACRGFVKVIAELFKSFDSFSCESLSDNDRETVAEPDET</sequence>